<dbReference type="Pfam" id="PF04542">
    <property type="entry name" value="Sigma70_r2"/>
    <property type="match status" value="1"/>
</dbReference>
<dbReference type="NCBIfam" id="TIGR02937">
    <property type="entry name" value="sigma70-ECF"/>
    <property type="match status" value="1"/>
</dbReference>
<keyword evidence="4" id="KW-0238">DNA-binding</keyword>
<dbReference type="InterPro" id="IPR007627">
    <property type="entry name" value="RNA_pol_sigma70_r2"/>
</dbReference>
<dbReference type="Gene3D" id="1.10.10.10">
    <property type="entry name" value="Winged helix-like DNA-binding domain superfamily/Winged helix DNA-binding domain"/>
    <property type="match status" value="1"/>
</dbReference>
<feature type="domain" description="RNA polymerase sigma factor 70 region 4 type 2" evidence="8">
    <location>
        <begin position="125"/>
        <end position="172"/>
    </location>
</feature>
<dbReference type="RefSeq" id="WP_201848181.1">
    <property type="nucleotide sequence ID" value="NZ_JABBYC010000025.1"/>
</dbReference>
<sequence length="201" mass="21867">MTTSRSEPGGRAAADQPPPGEDRLRALWTDHAWRVQAYAMRHVEPHVAQEVVAETFVVAWRKLDAVPAEPLPWLLTVARNVAANHQRANRRRRTAESDAIHLARVTRAAESADVSVEERDALIGGLARLAPKEREALLLTGWDGLTPTDAARVVGCTTAAFKMRLSRARRRLEAYASDGDPGDSGPAATATTPDAPTRRLA</sequence>
<dbReference type="Pfam" id="PF08281">
    <property type="entry name" value="Sigma70_r4_2"/>
    <property type="match status" value="1"/>
</dbReference>
<dbReference type="InterPro" id="IPR036388">
    <property type="entry name" value="WH-like_DNA-bd_sf"/>
</dbReference>
<dbReference type="EMBL" id="JABBYC010000025">
    <property type="protein sequence ID" value="MBL0887283.1"/>
    <property type="molecule type" value="Genomic_DNA"/>
</dbReference>
<gene>
    <name evidence="9" type="ORF">HGK34_13530</name>
</gene>
<comment type="similarity">
    <text evidence="1">Belongs to the sigma-70 factor family. ECF subfamily.</text>
</comment>
<evidence type="ECO:0000256" key="2">
    <source>
        <dbReference type="ARBA" id="ARBA00023015"/>
    </source>
</evidence>
<dbReference type="Proteomes" id="UP000675409">
    <property type="component" value="Unassembled WGS sequence"/>
</dbReference>
<dbReference type="PANTHER" id="PTHR43133:SF8">
    <property type="entry name" value="RNA POLYMERASE SIGMA FACTOR HI_1459-RELATED"/>
    <property type="match status" value="1"/>
</dbReference>
<dbReference type="Gene3D" id="1.10.1740.10">
    <property type="match status" value="1"/>
</dbReference>
<dbReference type="InterPro" id="IPR039425">
    <property type="entry name" value="RNA_pol_sigma-70-like"/>
</dbReference>
<keyword evidence="2" id="KW-0805">Transcription regulation</keyword>
<keyword evidence="10" id="KW-1185">Reference proteome</keyword>
<keyword evidence="3" id="KW-0731">Sigma factor</keyword>
<accession>A0ABS1LNB8</accession>
<evidence type="ECO:0000256" key="6">
    <source>
        <dbReference type="SAM" id="MobiDB-lite"/>
    </source>
</evidence>
<reference evidence="9 10" key="1">
    <citation type="journal article" date="2021" name="Arch. Microbiol.">
        <title>Myceligenerans indicum sp. nov., an actinobacterium isolated from mangrove sediment of Sundarbans, India.</title>
        <authorList>
            <person name="Asha K."/>
            <person name="Bhadury P."/>
        </authorList>
    </citation>
    <scope>NUCLEOTIDE SEQUENCE [LARGE SCALE GENOMIC DNA]</scope>
    <source>
        <strain evidence="9 10">I2</strain>
    </source>
</reference>
<feature type="region of interest" description="Disordered" evidence="6">
    <location>
        <begin position="175"/>
        <end position="201"/>
    </location>
</feature>
<dbReference type="PANTHER" id="PTHR43133">
    <property type="entry name" value="RNA POLYMERASE ECF-TYPE SIGMA FACTO"/>
    <property type="match status" value="1"/>
</dbReference>
<evidence type="ECO:0000313" key="10">
    <source>
        <dbReference type="Proteomes" id="UP000675409"/>
    </source>
</evidence>
<name>A0ABS1LNB8_9MICO</name>
<dbReference type="SUPFAM" id="SSF88659">
    <property type="entry name" value="Sigma3 and sigma4 domains of RNA polymerase sigma factors"/>
    <property type="match status" value="1"/>
</dbReference>
<dbReference type="SUPFAM" id="SSF88946">
    <property type="entry name" value="Sigma2 domain of RNA polymerase sigma factors"/>
    <property type="match status" value="1"/>
</dbReference>
<dbReference type="InterPro" id="IPR014284">
    <property type="entry name" value="RNA_pol_sigma-70_dom"/>
</dbReference>
<dbReference type="InterPro" id="IPR013324">
    <property type="entry name" value="RNA_pol_sigma_r3/r4-like"/>
</dbReference>
<proteinExistence type="inferred from homology"/>
<evidence type="ECO:0000256" key="4">
    <source>
        <dbReference type="ARBA" id="ARBA00023125"/>
    </source>
</evidence>
<evidence type="ECO:0000259" key="8">
    <source>
        <dbReference type="Pfam" id="PF08281"/>
    </source>
</evidence>
<organism evidence="9 10">
    <name type="scientific">Myceligenerans indicum</name>
    <dbReference type="NCBI Taxonomy" id="2593663"/>
    <lineage>
        <taxon>Bacteria</taxon>
        <taxon>Bacillati</taxon>
        <taxon>Actinomycetota</taxon>
        <taxon>Actinomycetes</taxon>
        <taxon>Micrococcales</taxon>
        <taxon>Promicromonosporaceae</taxon>
        <taxon>Myceligenerans</taxon>
    </lineage>
</organism>
<evidence type="ECO:0000256" key="3">
    <source>
        <dbReference type="ARBA" id="ARBA00023082"/>
    </source>
</evidence>
<comment type="caution">
    <text evidence="9">The sequence shown here is derived from an EMBL/GenBank/DDBJ whole genome shotgun (WGS) entry which is preliminary data.</text>
</comment>
<evidence type="ECO:0000256" key="1">
    <source>
        <dbReference type="ARBA" id="ARBA00010641"/>
    </source>
</evidence>
<dbReference type="CDD" id="cd06171">
    <property type="entry name" value="Sigma70_r4"/>
    <property type="match status" value="1"/>
</dbReference>
<protein>
    <submittedName>
        <fullName evidence="9">Sigma-70 family RNA polymerase sigma factor</fullName>
    </submittedName>
</protein>
<feature type="compositionally biased region" description="Low complexity" evidence="6">
    <location>
        <begin position="183"/>
        <end position="195"/>
    </location>
</feature>
<dbReference type="InterPro" id="IPR013325">
    <property type="entry name" value="RNA_pol_sigma_r2"/>
</dbReference>
<evidence type="ECO:0000313" key="9">
    <source>
        <dbReference type="EMBL" id="MBL0887283.1"/>
    </source>
</evidence>
<dbReference type="InterPro" id="IPR013249">
    <property type="entry name" value="RNA_pol_sigma70_r4_t2"/>
</dbReference>
<evidence type="ECO:0000256" key="5">
    <source>
        <dbReference type="ARBA" id="ARBA00023163"/>
    </source>
</evidence>
<evidence type="ECO:0000259" key="7">
    <source>
        <dbReference type="Pfam" id="PF04542"/>
    </source>
</evidence>
<keyword evidence="5" id="KW-0804">Transcription</keyword>
<feature type="region of interest" description="Disordered" evidence="6">
    <location>
        <begin position="1"/>
        <end position="22"/>
    </location>
</feature>
<feature type="domain" description="RNA polymerase sigma-70 region 2" evidence="7">
    <location>
        <begin position="28"/>
        <end position="92"/>
    </location>
</feature>